<evidence type="ECO:0000256" key="3">
    <source>
        <dbReference type="ARBA" id="ARBA00023130"/>
    </source>
</evidence>
<keyword evidence="3" id="KW-1064">Adaptive immunity</keyword>
<dbReference type="PROSITE" id="PS50835">
    <property type="entry name" value="IG_LIKE"/>
    <property type="match status" value="1"/>
</dbReference>
<dbReference type="GO" id="GO:0002250">
    <property type="term" value="P:adaptive immune response"/>
    <property type="evidence" value="ECO:0007669"/>
    <property type="project" value="UniProtKB-KW"/>
</dbReference>
<reference evidence="8 9" key="1">
    <citation type="submission" date="2019-09" db="EMBL/GenBank/DDBJ databases">
        <title>Bird 10,000 Genomes (B10K) Project - Family phase.</title>
        <authorList>
            <person name="Zhang G."/>
        </authorList>
    </citation>
    <scope>NUCLEOTIDE SEQUENCE [LARGE SCALE GENOMIC DNA]</scope>
    <source>
        <strain evidence="8">B10K-DU-003-42</strain>
        <tissue evidence="8">Mixed tissue sample</tissue>
    </source>
</reference>
<keyword evidence="4" id="KW-0675">Receptor</keyword>
<evidence type="ECO:0000259" key="7">
    <source>
        <dbReference type="PROSITE" id="PS50835"/>
    </source>
</evidence>
<dbReference type="InterPro" id="IPR007110">
    <property type="entry name" value="Ig-like_dom"/>
</dbReference>
<keyword evidence="5" id="KW-0393">Immunoglobulin domain</keyword>
<dbReference type="GO" id="GO:0042605">
    <property type="term" value="F:peptide antigen binding"/>
    <property type="evidence" value="ECO:0007669"/>
    <property type="project" value="TreeGrafter"/>
</dbReference>
<dbReference type="Pfam" id="PF07686">
    <property type="entry name" value="V-set"/>
    <property type="match status" value="1"/>
</dbReference>
<dbReference type="EMBL" id="VZTO01019616">
    <property type="protein sequence ID" value="NXT26370.1"/>
    <property type="molecule type" value="Genomic_DNA"/>
</dbReference>
<dbReference type="InterPro" id="IPR013783">
    <property type="entry name" value="Ig-like_fold"/>
</dbReference>
<organism evidence="8 9">
    <name type="scientific">Syrrhaptes paradoxus</name>
    <name type="common">Pallas's sandgrouse</name>
    <dbReference type="NCBI Taxonomy" id="302527"/>
    <lineage>
        <taxon>Eukaryota</taxon>
        <taxon>Metazoa</taxon>
        <taxon>Chordata</taxon>
        <taxon>Craniata</taxon>
        <taxon>Vertebrata</taxon>
        <taxon>Euteleostomi</taxon>
        <taxon>Archelosauria</taxon>
        <taxon>Archosauria</taxon>
        <taxon>Dinosauria</taxon>
        <taxon>Saurischia</taxon>
        <taxon>Theropoda</taxon>
        <taxon>Coelurosauria</taxon>
        <taxon>Aves</taxon>
        <taxon>Neognathae</taxon>
        <taxon>Neoaves</taxon>
        <taxon>Columbimorphae</taxon>
        <taxon>Pterocliformes</taxon>
        <taxon>Pteroclidae</taxon>
        <taxon>Syrrhaptes</taxon>
    </lineage>
</organism>
<name>A0A7L3B8G2_9AVES</name>
<dbReference type="AlphaFoldDB" id="A0A7L3B8G2"/>
<dbReference type="GO" id="GO:0042101">
    <property type="term" value="C:T cell receptor complex"/>
    <property type="evidence" value="ECO:0007669"/>
    <property type="project" value="UniProtKB-KW"/>
</dbReference>
<feature type="domain" description="Ig-like" evidence="7">
    <location>
        <begin position="2"/>
        <end position="94"/>
    </location>
</feature>
<dbReference type="Proteomes" id="UP000536260">
    <property type="component" value="Unassembled WGS sequence"/>
</dbReference>
<dbReference type="SMART" id="SM00406">
    <property type="entry name" value="IGv"/>
    <property type="match status" value="1"/>
</dbReference>
<evidence type="ECO:0000256" key="5">
    <source>
        <dbReference type="ARBA" id="ARBA00023319"/>
    </source>
</evidence>
<evidence type="ECO:0000256" key="1">
    <source>
        <dbReference type="ARBA" id="ARBA00022729"/>
    </source>
</evidence>
<protein>
    <submittedName>
        <fullName evidence="8">TVA12 protein</fullName>
    </submittedName>
</protein>
<dbReference type="PANTHER" id="PTHR19343:SF26">
    <property type="entry name" value="T CELL RECEPTOR ALPHA VARIABLE 1-1"/>
    <property type="match status" value="1"/>
</dbReference>
<dbReference type="InterPro" id="IPR036179">
    <property type="entry name" value="Ig-like_dom_sf"/>
</dbReference>
<sequence length="94" mass="10737">MGQITITQQEGEVTVKQRDPFQTTCTYQTATLDALLWYQQKKDLAPQLVLYQTSSGSKQRDRFTSWLNTTGKYSLLQLEEVEVSDSALYLCAVH</sequence>
<evidence type="ECO:0000256" key="4">
    <source>
        <dbReference type="ARBA" id="ARBA00023170"/>
    </source>
</evidence>
<evidence type="ECO:0000313" key="8">
    <source>
        <dbReference type="EMBL" id="NXT26370.1"/>
    </source>
</evidence>
<dbReference type="SUPFAM" id="SSF48726">
    <property type="entry name" value="Immunoglobulin"/>
    <property type="match status" value="1"/>
</dbReference>
<feature type="non-terminal residue" evidence="8">
    <location>
        <position position="1"/>
    </location>
</feature>
<evidence type="ECO:0000313" key="9">
    <source>
        <dbReference type="Proteomes" id="UP000536260"/>
    </source>
</evidence>
<feature type="non-terminal residue" evidence="8">
    <location>
        <position position="94"/>
    </location>
</feature>
<keyword evidence="9" id="KW-1185">Reference proteome</keyword>
<dbReference type="InterPro" id="IPR051006">
    <property type="entry name" value="TCR_variable_domain"/>
</dbReference>
<gene>
    <name evidence="8" type="primary">Trav12_1</name>
    <name evidence="8" type="ORF">SYRPAR_R04248</name>
</gene>
<evidence type="ECO:0000256" key="2">
    <source>
        <dbReference type="ARBA" id="ARBA00022859"/>
    </source>
</evidence>
<comment type="caution">
    <text evidence="8">The sequence shown here is derived from an EMBL/GenBank/DDBJ whole genome shotgun (WGS) entry which is preliminary data.</text>
</comment>
<dbReference type="PANTHER" id="PTHR19343">
    <property type="entry name" value="T CELL RECEPTOR ALPHA VARIABLE 1-2"/>
    <property type="match status" value="1"/>
</dbReference>
<keyword evidence="2" id="KW-0391">Immunity</keyword>
<proteinExistence type="predicted"/>
<evidence type="ECO:0000256" key="6">
    <source>
        <dbReference type="ARBA" id="ARBA00043266"/>
    </source>
</evidence>
<dbReference type="Gene3D" id="2.60.40.10">
    <property type="entry name" value="Immunoglobulins"/>
    <property type="match status" value="1"/>
</dbReference>
<keyword evidence="1" id="KW-0732">Signal</keyword>
<accession>A0A7L3B8G2</accession>
<dbReference type="InterPro" id="IPR013106">
    <property type="entry name" value="Ig_V-set"/>
</dbReference>
<keyword evidence="6" id="KW-1279">T cell receptor</keyword>